<name>A0A0W0GC22_MONRR</name>
<evidence type="ECO:0000313" key="1">
    <source>
        <dbReference type="EMBL" id="KTB46116.1"/>
    </source>
</evidence>
<protein>
    <submittedName>
        <fullName evidence="1">Uncharacterized protein</fullName>
    </submittedName>
</protein>
<proteinExistence type="predicted"/>
<evidence type="ECO:0000313" key="2">
    <source>
        <dbReference type="Proteomes" id="UP000054988"/>
    </source>
</evidence>
<gene>
    <name evidence="1" type="ORF">WG66_1304</name>
</gene>
<reference evidence="1 2" key="1">
    <citation type="submission" date="2015-12" db="EMBL/GenBank/DDBJ databases">
        <title>Draft genome sequence of Moniliophthora roreri, the causal agent of frosty pod rot of cacao.</title>
        <authorList>
            <person name="Aime M.C."/>
            <person name="Diaz-Valderrama J.R."/>
            <person name="Kijpornyongpan T."/>
            <person name="Phillips-Mora W."/>
        </authorList>
    </citation>
    <scope>NUCLEOTIDE SEQUENCE [LARGE SCALE GENOMIC DNA]</scope>
    <source>
        <strain evidence="1 2">MCA 2952</strain>
    </source>
</reference>
<organism evidence="1 2">
    <name type="scientific">Moniliophthora roreri</name>
    <name type="common">Frosty pod rot fungus</name>
    <name type="synonym">Monilia roreri</name>
    <dbReference type="NCBI Taxonomy" id="221103"/>
    <lineage>
        <taxon>Eukaryota</taxon>
        <taxon>Fungi</taxon>
        <taxon>Dikarya</taxon>
        <taxon>Basidiomycota</taxon>
        <taxon>Agaricomycotina</taxon>
        <taxon>Agaricomycetes</taxon>
        <taxon>Agaricomycetidae</taxon>
        <taxon>Agaricales</taxon>
        <taxon>Marasmiineae</taxon>
        <taxon>Marasmiaceae</taxon>
        <taxon>Moniliophthora</taxon>
    </lineage>
</organism>
<dbReference type="EMBL" id="LATX01000493">
    <property type="protein sequence ID" value="KTB46116.1"/>
    <property type="molecule type" value="Genomic_DNA"/>
</dbReference>
<accession>A0A0W0GC22</accession>
<dbReference type="Proteomes" id="UP000054988">
    <property type="component" value="Unassembled WGS sequence"/>
</dbReference>
<sequence length="92" mass="10627">MTDTQFFGFTPSQSRGSLPEHVEVSQIEFSMKDHHWYWDSEWSQQPQMELGVESNAEEFENESQQQGTYEELMLAKLLNGLSSPTVCYSNVT</sequence>
<comment type="caution">
    <text evidence="1">The sequence shown here is derived from an EMBL/GenBank/DDBJ whole genome shotgun (WGS) entry which is preliminary data.</text>
</comment>
<dbReference type="AlphaFoldDB" id="A0A0W0GC22"/>